<feature type="chain" id="PRO_5011004055" description="Peptidase M16" evidence="9">
    <location>
        <begin position="23"/>
        <end position="937"/>
    </location>
</feature>
<evidence type="ECO:0000256" key="9">
    <source>
        <dbReference type="SAM" id="SignalP"/>
    </source>
</evidence>
<keyword evidence="6" id="KW-0862">Zinc</keyword>
<evidence type="ECO:0000256" key="5">
    <source>
        <dbReference type="ARBA" id="ARBA00022801"/>
    </source>
</evidence>
<dbReference type="Proteomes" id="UP000266292">
    <property type="component" value="Chromosome"/>
</dbReference>
<dbReference type="InterPro" id="IPR011765">
    <property type="entry name" value="Pept_M16_N"/>
</dbReference>
<dbReference type="EMBL" id="CP021235">
    <property type="protein sequence ID" value="ARS35725.1"/>
    <property type="molecule type" value="Genomic_DNA"/>
</dbReference>
<feature type="signal peptide" evidence="9">
    <location>
        <begin position="1"/>
        <end position="22"/>
    </location>
</feature>
<organism evidence="12 13">
    <name type="scientific">Pontibacter actiniarum</name>
    <dbReference type="NCBI Taxonomy" id="323450"/>
    <lineage>
        <taxon>Bacteria</taxon>
        <taxon>Pseudomonadati</taxon>
        <taxon>Bacteroidota</taxon>
        <taxon>Cytophagia</taxon>
        <taxon>Cytophagales</taxon>
        <taxon>Hymenobacteraceae</taxon>
        <taxon>Pontibacter</taxon>
    </lineage>
</organism>
<dbReference type="PANTHER" id="PTHR43690:SF34">
    <property type="entry name" value="ZINC PROTEASE PQQL-LIKE"/>
    <property type="match status" value="1"/>
</dbReference>
<keyword evidence="3" id="KW-0645">Protease</keyword>
<comment type="similarity">
    <text evidence="2 8">Belongs to the peptidase M16 family.</text>
</comment>
<evidence type="ECO:0000259" key="11">
    <source>
        <dbReference type="Pfam" id="PF05193"/>
    </source>
</evidence>
<comment type="cofactor">
    <cofactor evidence="1">
        <name>Zn(2+)</name>
        <dbReference type="ChEBI" id="CHEBI:29105"/>
    </cofactor>
</comment>
<dbReference type="STRING" id="709015.GCA_000472485_01997"/>
<feature type="domain" description="Peptidase M16 N-terminal" evidence="10">
    <location>
        <begin position="44"/>
        <end position="167"/>
    </location>
</feature>
<dbReference type="SUPFAM" id="SSF63411">
    <property type="entry name" value="LuxS/MPP-like metallohydrolase"/>
    <property type="match status" value="3"/>
</dbReference>
<evidence type="ECO:0000256" key="8">
    <source>
        <dbReference type="RuleBase" id="RU004447"/>
    </source>
</evidence>
<dbReference type="Pfam" id="PF05193">
    <property type="entry name" value="Peptidase_M16_C"/>
    <property type="match status" value="2"/>
</dbReference>
<dbReference type="PANTHER" id="PTHR43690">
    <property type="entry name" value="NARDILYSIN"/>
    <property type="match status" value="1"/>
</dbReference>
<keyword evidence="4" id="KW-0479">Metal-binding</keyword>
<evidence type="ECO:0000256" key="6">
    <source>
        <dbReference type="ARBA" id="ARBA00022833"/>
    </source>
</evidence>
<evidence type="ECO:0000256" key="1">
    <source>
        <dbReference type="ARBA" id="ARBA00001947"/>
    </source>
</evidence>
<evidence type="ECO:0000256" key="7">
    <source>
        <dbReference type="ARBA" id="ARBA00023049"/>
    </source>
</evidence>
<dbReference type="KEGG" id="pact:CA264_09885"/>
<dbReference type="RefSeq" id="WP_084196193.1">
    <property type="nucleotide sequence ID" value="NZ_CP021235.1"/>
</dbReference>
<keyword evidence="13" id="KW-1185">Reference proteome</keyword>
<dbReference type="Gene3D" id="3.30.830.10">
    <property type="entry name" value="Metalloenzyme, LuxS/M16 peptidase-like"/>
    <property type="match status" value="4"/>
</dbReference>
<reference evidence="13" key="1">
    <citation type="submission" date="2017-05" db="EMBL/GenBank/DDBJ databases">
        <authorList>
            <person name="Ray J."/>
            <person name="Price M."/>
            <person name="Deutschbauer A."/>
        </authorList>
    </citation>
    <scope>NUCLEOTIDE SEQUENCE [LARGE SCALE GENOMIC DNA]</scope>
    <source>
        <strain evidence="13">DSM 19842</strain>
    </source>
</reference>
<evidence type="ECO:0000313" key="13">
    <source>
        <dbReference type="Proteomes" id="UP000266292"/>
    </source>
</evidence>
<evidence type="ECO:0000256" key="2">
    <source>
        <dbReference type="ARBA" id="ARBA00007261"/>
    </source>
</evidence>
<accession>A0A1X9YS65</accession>
<dbReference type="OrthoDB" id="9811314at2"/>
<dbReference type="InterPro" id="IPR050626">
    <property type="entry name" value="Peptidase_M16"/>
</dbReference>
<gene>
    <name evidence="12" type="ORF">CA264_09885</name>
</gene>
<evidence type="ECO:0000259" key="10">
    <source>
        <dbReference type="Pfam" id="PF00675"/>
    </source>
</evidence>
<evidence type="ECO:0000256" key="3">
    <source>
        <dbReference type="ARBA" id="ARBA00022670"/>
    </source>
</evidence>
<dbReference type="GO" id="GO:0006508">
    <property type="term" value="P:proteolysis"/>
    <property type="evidence" value="ECO:0007669"/>
    <property type="project" value="UniProtKB-KW"/>
</dbReference>
<evidence type="ECO:0000313" key="12">
    <source>
        <dbReference type="EMBL" id="ARS35725.1"/>
    </source>
</evidence>
<evidence type="ECO:0008006" key="14">
    <source>
        <dbReference type="Google" id="ProtNLM"/>
    </source>
</evidence>
<feature type="domain" description="Peptidase M16 C-terminal" evidence="11">
    <location>
        <begin position="684"/>
        <end position="864"/>
    </location>
</feature>
<dbReference type="InterPro" id="IPR001431">
    <property type="entry name" value="Pept_M16_Zn_BS"/>
</dbReference>
<protein>
    <recommendedName>
        <fullName evidence="14">Peptidase M16</fullName>
    </recommendedName>
</protein>
<keyword evidence="9" id="KW-0732">Signal</keyword>
<dbReference type="PROSITE" id="PS00143">
    <property type="entry name" value="INSULINASE"/>
    <property type="match status" value="1"/>
</dbReference>
<keyword evidence="5" id="KW-0378">Hydrolase</keyword>
<dbReference type="InterPro" id="IPR007863">
    <property type="entry name" value="Peptidase_M16_C"/>
</dbReference>
<feature type="domain" description="Peptidase M16 C-terminal" evidence="11">
    <location>
        <begin position="203"/>
        <end position="383"/>
    </location>
</feature>
<name>A0A1X9YS65_9BACT</name>
<dbReference type="GO" id="GO:0004222">
    <property type="term" value="F:metalloendopeptidase activity"/>
    <property type="evidence" value="ECO:0007669"/>
    <property type="project" value="InterPro"/>
</dbReference>
<evidence type="ECO:0000256" key="4">
    <source>
        <dbReference type="ARBA" id="ARBA00022723"/>
    </source>
</evidence>
<dbReference type="AlphaFoldDB" id="A0A1X9YS65"/>
<dbReference type="InterPro" id="IPR011249">
    <property type="entry name" value="Metalloenz_LuxS/M16"/>
</dbReference>
<sequence>MISYRSKLLVLLAVLWTCIASAQELPQDPNLVKGTLRNGLTYYIYPHAEPKKQAIVRLYLKAGSILEEEDQQGLAHFLEHMAFNGTTHFEKNELITFLESQGVKFGSDLNAHTSFDETVYKLQVPLENEQVLEKTMTIMADWAGGVLNDSLEIEKERGVVLEEWRKGQGASDRMRKAYLPILLNNSRYAKRLPIGKTQVLKTFPRERIVSFYQDWYRPNLMAVAVVGDVDAKNVEKLIRKNFKKLRNPKHARERQYYGVPAHRDTLTAIVTDAEATNLDFSFFRKMEGMSAITTKEAYQAYLMRVFFDRLASERFRRVSETETPFRSGSLSVSNLLGSTDALAGGTSLYREQIAEGVKGYVVEQERIMRYGFTPSEIEKVRKNYMMQLIQSADGEEKSDAGTYLNEIKANFYEGHAMVSRQTELELAREFMPKLDSVAVMNYILSLQGEGNVVLLLTAPKNDSIQVPSEQELKSWIAQAKAQQVLPWENAEEIPDKLLPVLPTPGNVVAEQRVEAIDATVWQLSNGARVVIKPTDFDHDRIILSGFRQGGIYALDSSKYVTGLFAKSVIGLSGAGEFSRSGLSRFLAGNTASATMVIAQSREGLAASADTRDTESMFQLLHLKWMSPRADSTTFVTTKQRAIESIENSLLSPSYAYGRALTTMLNGESYVTAALTPERVQQQLRYEDVVSVYKERFGSARGFTFIILGNFTPAQMKPYVEQYLASLPATEVRTDYVYHGPEVKEEEATLVEHAGEAQKSQVNLFYQGDNFEFNYPYMLRQQLLEEVLKAKLRVNLREENGGVYGVGVASSSTVKPAPLYRIRIAFTCAPENVDFLVGEVENEIAHAAADPTYFEEELVRVKKQLLEERKKDIKRNTFWSAELRRHFYYDLAGWEYFTDYEKLLNGITAADLSRDVQKYLVQQPKIKAILMPKETSNL</sequence>
<dbReference type="Pfam" id="PF00675">
    <property type="entry name" value="Peptidase_M16"/>
    <property type="match status" value="1"/>
</dbReference>
<dbReference type="GO" id="GO:0046872">
    <property type="term" value="F:metal ion binding"/>
    <property type="evidence" value="ECO:0007669"/>
    <property type="project" value="UniProtKB-KW"/>
</dbReference>
<keyword evidence="7" id="KW-0482">Metalloprotease</keyword>
<proteinExistence type="inferred from homology"/>